<dbReference type="EMBL" id="SPHZ02000003">
    <property type="protein sequence ID" value="KAF0924957.1"/>
    <property type="molecule type" value="Genomic_DNA"/>
</dbReference>
<dbReference type="Proteomes" id="UP000479710">
    <property type="component" value="Unassembled WGS sequence"/>
</dbReference>
<dbReference type="AlphaFoldDB" id="A0A6G1EJN7"/>
<keyword evidence="2" id="KW-1185">Reference proteome</keyword>
<comment type="caution">
    <text evidence="1">The sequence shown here is derived from an EMBL/GenBank/DDBJ whole genome shotgun (WGS) entry which is preliminary data.</text>
</comment>
<organism evidence="1 2">
    <name type="scientific">Oryza meyeriana var. granulata</name>
    <dbReference type="NCBI Taxonomy" id="110450"/>
    <lineage>
        <taxon>Eukaryota</taxon>
        <taxon>Viridiplantae</taxon>
        <taxon>Streptophyta</taxon>
        <taxon>Embryophyta</taxon>
        <taxon>Tracheophyta</taxon>
        <taxon>Spermatophyta</taxon>
        <taxon>Magnoliopsida</taxon>
        <taxon>Liliopsida</taxon>
        <taxon>Poales</taxon>
        <taxon>Poaceae</taxon>
        <taxon>BOP clade</taxon>
        <taxon>Oryzoideae</taxon>
        <taxon>Oryzeae</taxon>
        <taxon>Oryzinae</taxon>
        <taxon>Oryza</taxon>
        <taxon>Oryza meyeriana</taxon>
    </lineage>
</organism>
<evidence type="ECO:0000313" key="1">
    <source>
        <dbReference type="EMBL" id="KAF0924957.1"/>
    </source>
</evidence>
<proteinExistence type="predicted"/>
<name>A0A6G1EJN7_9ORYZ</name>
<reference evidence="1 2" key="1">
    <citation type="submission" date="2019-11" db="EMBL/GenBank/DDBJ databases">
        <title>Whole genome sequence of Oryza granulata.</title>
        <authorList>
            <person name="Li W."/>
        </authorList>
    </citation>
    <scope>NUCLEOTIDE SEQUENCE [LARGE SCALE GENOMIC DNA]</scope>
    <source>
        <strain evidence="2">cv. Menghai</strain>
        <tissue evidence="1">Leaf</tissue>
    </source>
</reference>
<gene>
    <name evidence="1" type="ORF">E2562_015025</name>
</gene>
<accession>A0A6G1EJN7</accession>
<protein>
    <submittedName>
        <fullName evidence="1">Uncharacterized protein</fullName>
    </submittedName>
</protein>
<evidence type="ECO:0000313" key="2">
    <source>
        <dbReference type="Proteomes" id="UP000479710"/>
    </source>
</evidence>
<sequence>MVEGHHRASELPPPLLEDLKATRGQWRCYHHRARPSEPQCRCKRALKPPNSLFSPITRGQGGQIRAAQAGAAMDLVAPKLMVAKSADSQAQDS</sequence>